<gene>
    <name evidence="1" type="ORF">PL8927_600098</name>
</gene>
<name>A0A7Z9BPU0_9CYAN</name>
<evidence type="ECO:0000313" key="1">
    <source>
        <dbReference type="EMBL" id="VXD17764.1"/>
    </source>
</evidence>
<keyword evidence="2" id="KW-1185">Reference proteome</keyword>
<organism evidence="1 2">
    <name type="scientific">Planktothrix serta PCC 8927</name>
    <dbReference type="NCBI Taxonomy" id="671068"/>
    <lineage>
        <taxon>Bacteria</taxon>
        <taxon>Bacillati</taxon>
        <taxon>Cyanobacteriota</taxon>
        <taxon>Cyanophyceae</taxon>
        <taxon>Oscillatoriophycideae</taxon>
        <taxon>Oscillatoriales</taxon>
        <taxon>Microcoleaceae</taxon>
        <taxon>Planktothrix</taxon>
    </lineage>
</organism>
<proteinExistence type="predicted"/>
<dbReference type="AlphaFoldDB" id="A0A7Z9BPU0"/>
<dbReference type="EMBL" id="CZCU02000136">
    <property type="protein sequence ID" value="VXD17764.1"/>
    <property type="molecule type" value="Genomic_DNA"/>
</dbReference>
<sequence length="39" mass="4312">MFQLIKVAIAAQTNVITTGDLYLLTLENYDNISILTAII</sequence>
<reference evidence="1" key="1">
    <citation type="submission" date="2019-10" db="EMBL/GenBank/DDBJ databases">
        <authorList>
            <consortium name="Genoscope - CEA"/>
            <person name="William W."/>
        </authorList>
    </citation>
    <scope>NUCLEOTIDE SEQUENCE [LARGE SCALE GENOMIC DNA]</scope>
    <source>
        <strain evidence="1">BBR_PRJEB10992</strain>
    </source>
</reference>
<comment type="caution">
    <text evidence="1">The sequence shown here is derived from an EMBL/GenBank/DDBJ whole genome shotgun (WGS) entry which is preliminary data.</text>
</comment>
<accession>A0A7Z9BPU0</accession>
<dbReference type="Proteomes" id="UP000184550">
    <property type="component" value="Unassembled WGS sequence"/>
</dbReference>
<evidence type="ECO:0000313" key="2">
    <source>
        <dbReference type="Proteomes" id="UP000184550"/>
    </source>
</evidence>
<protein>
    <submittedName>
        <fullName evidence="1">Uncharacterized protein</fullName>
    </submittedName>
</protein>